<dbReference type="InterPro" id="IPR013087">
    <property type="entry name" value="Znf_C2H2_type"/>
</dbReference>
<accession>A0A2P4P014</accession>
<comment type="caution">
    <text evidence="4">The sequence shown here is derived from an EMBL/GenBank/DDBJ whole genome shotgun (WGS) entry which is preliminary data.</text>
</comment>
<keyword evidence="1" id="KW-0479">Metal-binding</keyword>
<organism evidence="4 5">
    <name type="scientific">Rhizophagus irregularis (strain DAOM 181602 / DAOM 197198 / MUCL 43194)</name>
    <name type="common">Arbuscular mycorrhizal fungus</name>
    <name type="synonym">Glomus intraradices</name>
    <dbReference type="NCBI Taxonomy" id="747089"/>
    <lineage>
        <taxon>Eukaryota</taxon>
        <taxon>Fungi</taxon>
        <taxon>Fungi incertae sedis</taxon>
        <taxon>Mucoromycota</taxon>
        <taxon>Glomeromycotina</taxon>
        <taxon>Glomeromycetes</taxon>
        <taxon>Glomerales</taxon>
        <taxon>Glomeraceae</taxon>
        <taxon>Rhizophagus</taxon>
    </lineage>
</organism>
<evidence type="ECO:0000256" key="2">
    <source>
        <dbReference type="SAM" id="MobiDB-lite"/>
    </source>
</evidence>
<sequence length="61" mass="6989">MATSNRTCDRCGKAFATPQKLRRHQNRKFLCKPAAKPQDPTPEIVQLQPQPEQFQDPTPEI</sequence>
<protein>
    <recommendedName>
        <fullName evidence="3">C2H2-type domain-containing protein</fullName>
    </recommendedName>
</protein>
<evidence type="ECO:0000313" key="5">
    <source>
        <dbReference type="Proteomes" id="UP000018888"/>
    </source>
</evidence>
<feature type="non-terminal residue" evidence="4">
    <location>
        <position position="61"/>
    </location>
</feature>
<dbReference type="AlphaFoldDB" id="A0A2P4P014"/>
<proteinExistence type="predicted"/>
<evidence type="ECO:0000313" key="4">
    <source>
        <dbReference type="EMBL" id="POG58739.1"/>
    </source>
</evidence>
<name>A0A2P4P014_RHIID</name>
<evidence type="ECO:0000256" key="1">
    <source>
        <dbReference type="PROSITE-ProRule" id="PRU00042"/>
    </source>
</evidence>
<feature type="domain" description="C2H2-type" evidence="3">
    <location>
        <begin position="6"/>
        <end position="33"/>
    </location>
</feature>
<feature type="compositionally biased region" description="Polar residues" evidence="2">
    <location>
        <begin position="47"/>
        <end position="61"/>
    </location>
</feature>
<dbReference type="Proteomes" id="UP000018888">
    <property type="component" value="Unassembled WGS sequence"/>
</dbReference>
<dbReference type="EMBL" id="AUPC02000500">
    <property type="protein sequence ID" value="POG58739.1"/>
    <property type="molecule type" value="Genomic_DNA"/>
</dbReference>
<dbReference type="Gene3D" id="3.30.160.60">
    <property type="entry name" value="Classic Zinc Finger"/>
    <property type="match status" value="1"/>
</dbReference>
<gene>
    <name evidence="4" type="ORF">GLOIN_2v1789965</name>
</gene>
<evidence type="ECO:0000259" key="3">
    <source>
        <dbReference type="PROSITE" id="PS50157"/>
    </source>
</evidence>
<keyword evidence="1" id="KW-0862">Zinc</keyword>
<keyword evidence="1" id="KW-0863">Zinc-finger</keyword>
<feature type="region of interest" description="Disordered" evidence="2">
    <location>
        <begin position="33"/>
        <end position="61"/>
    </location>
</feature>
<dbReference type="GO" id="GO:0008270">
    <property type="term" value="F:zinc ion binding"/>
    <property type="evidence" value="ECO:0007669"/>
    <property type="project" value="UniProtKB-KW"/>
</dbReference>
<dbReference type="InterPro" id="IPR036236">
    <property type="entry name" value="Znf_C2H2_sf"/>
</dbReference>
<keyword evidence="5" id="KW-1185">Reference proteome</keyword>
<reference evidence="4 5" key="1">
    <citation type="journal article" date="2013" name="Proc. Natl. Acad. Sci. U.S.A.">
        <title>Genome of an arbuscular mycorrhizal fungus provides insight into the oldest plant symbiosis.</title>
        <authorList>
            <person name="Tisserant E."/>
            <person name="Malbreil M."/>
            <person name="Kuo A."/>
            <person name="Kohler A."/>
            <person name="Symeonidi A."/>
            <person name="Balestrini R."/>
            <person name="Charron P."/>
            <person name="Duensing N."/>
            <person name="Frei Dit Frey N."/>
            <person name="Gianinazzi-Pearson V."/>
            <person name="Gilbert L.B."/>
            <person name="Handa Y."/>
            <person name="Herr J.R."/>
            <person name="Hijri M."/>
            <person name="Koul R."/>
            <person name="Kawaguchi M."/>
            <person name="Krajinski F."/>
            <person name="Lammers P.J."/>
            <person name="Masclaux F.G."/>
            <person name="Murat C."/>
            <person name="Morin E."/>
            <person name="Ndikumana S."/>
            <person name="Pagni M."/>
            <person name="Petitpierre D."/>
            <person name="Requena N."/>
            <person name="Rosikiewicz P."/>
            <person name="Riley R."/>
            <person name="Saito K."/>
            <person name="San Clemente H."/>
            <person name="Shapiro H."/>
            <person name="van Tuinen D."/>
            <person name="Becard G."/>
            <person name="Bonfante P."/>
            <person name="Paszkowski U."/>
            <person name="Shachar-Hill Y.Y."/>
            <person name="Tuskan G.A."/>
            <person name="Young P.W."/>
            <person name="Sanders I.R."/>
            <person name="Henrissat B."/>
            <person name="Rensing S.A."/>
            <person name="Grigoriev I.V."/>
            <person name="Corradi N."/>
            <person name="Roux C."/>
            <person name="Martin F."/>
        </authorList>
    </citation>
    <scope>NUCLEOTIDE SEQUENCE [LARGE SCALE GENOMIC DNA]</scope>
    <source>
        <strain evidence="4 5">DAOM 197198</strain>
    </source>
</reference>
<dbReference type="PROSITE" id="PS50157">
    <property type="entry name" value="ZINC_FINGER_C2H2_2"/>
    <property type="match status" value="1"/>
</dbReference>
<dbReference type="SUPFAM" id="SSF57667">
    <property type="entry name" value="beta-beta-alpha zinc fingers"/>
    <property type="match status" value="1"/>
</dbReference>
<reference evidence="4 5" key="2">
    <citation type="journal article" date="2018" name="New Phytol.">
        <title>High intraspecific genome diversity in the model arbuscular mycorrhizal symbiont Rhizophagus irregularis.</title>
        <authorList>
            <person name="Chen E.C.H."/>
            <person name="Morin E."/>
            <person name="Beaudet D."/>
            <person name="Noel J."/>
            <person name="Yildirir G."/>
            <person name="Ndikumana S."/>
            <person name="Charron P."/>
            <person name="St-Onge C."/>
            <person name="Giorgi J."/>
            <person name="Kruger M."/>
            <person name="Marton T."/>
            <person name="Ropars J."/>
            <person name="Grigoriev I.V."/>
            <person name="Hainaut M."/>
            <person name="Henrissat B."/>
            <person name="Roux C."/>
            <person name="Martin F."/>
            <person name="Corradi N."/>
        </authorList>
    </citation>
    <scope>NUCLEOTIDE SEQUENCE [LARGE SCALE GENOMIC DNA]</scope>
    <source>
        <strain evidence="4 5">DAOM 197198</strain>
    </source>
</reference>